<accession>A0A2A7MCK3</accession>
<keyword evidence="5" id="KW-1185">Reference proteome</keyword>
<dbReference type="GeneID" id="68879379"/>
<protein>
    <submittedName>
        <fullName evidence="3">Helix-turn-helix domain-containing protein</fullName>
    </submittedName>
</protein>
<dbReference type="EMBL" id="PDCJ01000005">
    <property type="protein sequence ID" value="PEG29143.1"/>
    <property type="molecule type" value="Genomic_DNA"/>
</dbReference>
<dbReference type="SUPFAM" id="SSF47413">
    <property type="entry name" value="lambda repressor-like DNA-binding domains"/>
    <property type="match status" value="1"/>
</dbReference>
<dbReference type="STRING" id="137838.GCA_001458595_00336"/>
<dbReference type="Pfam" id="PF01381">
    <property type="entry name" value="HTH_3"/>
    <property type="match status" value="1"/>
</dbReference>
<dbReference type="AlphaFoldDB" id="A0A2A7MCK3"/>
<feature type="domain" description="HTH cro/C1-type" evidence="1">
    <location>
        <begin position="5"/>
        <end position="60"/>
    </location>
</feature>
<dbReference type="Proteomes" id="UP000789738">
    <property type="component" value="Unassembled WGS sequence"/>
</dbReference>
<proteinExistence type="predicted"/>
<evidence type="ECO:0000259" key="1">
    <source>
        <dbReference type="PROSITE" id="PS50943"/>
    </source>
</evidence>
<dbReference type="OrthoDB" id="1911445at2"/>
<dbReference type="PROSITE" id="PS50943">
    <property type="entry name" value="HTH_CROC1"/>
    <property type="match status" value="1"/>
</dbReference>
<evidence type="ECO:0000313" key="6">
    <source>
        <dbReference type="Proteomes" id="UP000431451"/>
    </source>
</evidence>
<dbReference type="Proteomes" id="UP000431451">
    <property type="component" value="Unassembled WGS sequence"/>
</dbReference>
<dbReference type="GO" id="GO:0003677">
    <property type="term" value="F:DNA binding"/>
    <property type="evidence" value="ECO:0007669"/>
    <property type="project" value="InterPro"/>
</dbReference>
<sequence>MGKVIKKLREERNMSQEDLAKLTCIFNQTQISKIELGIRVLKEDEVIIFANIFKVTISKLYSYS</sequence>
<dbReference type="RefSeq" id="WP_058293329.1">
    <property type="nucleotide sequence ID" value="NZ_CAKJVD010000078.1"/>
</dbReference>
<dbReference type="InterPro" id="IPR001387">
    <property type="entry name" value="Cro/C1-type_HTH"/>
</dbReference>
<organism evidence="3 5">
    <name type="scientific">Clostridium neonatale</name>
    <dbReference type="NCBI Taxonomy" id="137838"/>
    <lineage>
        <taxon>Bacteria</taxon>
        <taxon>Bacillati</taxon>
        <taxon>Bacillota</taxon>
        <taxon>Clostridia</taxon>
        <taxon>Eubacteriales</taxon>
        <taxon>Clostridiaceae</taxon>
        <taxon>Clostridium</taxon>
    </lineage>
</organism>
<dbReference type="Proteomes" id="UP000220840">
    <property type="component" value="Unassembled WGS sequence"/>
</dbReference>
<evidence type="ECO:0000313" key="2">
    <source>
        <dbReference type="EMBL" id="CAG9702783.1"/>
    </source>
</evidence>
<dbReference type="EMBL" id="UWJD01000003">
    <property type="protein sequence ID" value="VCT86227.1"/>
    <property type="molecule type" value="Genomic_DNA"/>
</dbReference>
<reference evidence="4 6" key="2">
    <citation type="submission" date="2018-06" db="EMBL/GenBank/DDBJ databases">
        <authorList>
            <consortium name="IHU Genomes"/>
        </authorList>
    </citation>
    <scope>NUCLEOTIDE SEQUENCE [LARGE SCALE GENOMIC DNA]</scope>
    <source>
        <strain evidence="4 6">NEC25</strain>
    </source>
</reference>
<evidence type="ECO:0000313" key="5">
    <source>
        <dbReference type="Proteomes" id="UP000220840"/>
    </source>
</evidence>
<evidence type="ECO:0000313" key="3">
    <source>
        <dbReference type="EMBL" id="PEG29143.1"/>
    </source>
</evidence>
<name>A0A2A7MCK3_9CLOT</name>
<dbReference type="InterPro" id="IPR010982">
    <property type="entry name" value="Lambda_DNA-bd_dom_sf"/>
</dbReference>
<dbReference type="Gene3D" id="1.10.260.40">
    <property type="entry name" value="lambda repressor-like DNA-binding domains"/>
    <property type="match status" value="1"/>
</dbReference>
<gene>
    <name evidence="2" type="ORF">CNEO_40164</name>
    <name evidence="4" type="ORF">CNEONATNEC25_03838</name>
    <name evidence="3" type="ORF">CQ394_19690</name>
</gene>
<reference evidence="3 5" key="1">
    <citation type="submission" date="2017-10" db="EMBL/GenBank/DDBJ databases">
        <title>Effective Description of Clostridium neonatale sp. nov. linked to necrotizing enterocolitis in neonates and a clarification of species assignable to the genus Clostridium (Prazmowski 1880) emend. Lawson and Rainey 2016.</title>
        <authorList>
            <person name="Bernard K."/>
            <person name="Burdz T."/>
            <person name="Wiebe D."/>
            <person name="Balcewich B."/>
            <person name="Alfa M."/>
            <person name="Bernier A.-M."/>
        </authorList>
    </citation>
    <scope>NUCLEOTIDE SEQUENCE [LARGE SCALE GENOMIC DNA]</scope>
    <source>
        <strain evidence="3 5">LCDC99A005</strain>
    </source>
</reference>
<dbReference type="EMBL" id="CAKJVE010000004">
    <property type="protein sequence ID" value="CAG9702783.1"/>
    <property type="molecule type" value="Genomic_DNA"/>
</dbReference>
<evidence type="ECO:0000313" key="4">
    <source>
        <dbReference type="EMBL" id="VCT86227.1"/>
    </source>
</evidence>
<dbReference type="CDD" id="cd00093">
    <property type="entry name" value="HTH_XRE"/>
    <property type="match status" value="1"/>
</dbReference>
<reference evidence="2" key="3">
    <citation type="submission" date="2021-10" db="EMBL/GenBank/DDBJ databases">
        <authorList>
            <person name="Mesa V."/>
        </authorList>
    </citation>
    <scope>NUCLEOTIDE SEQUENCE</scope>
    <source>
        <strain evidence="2">CC3_PB</strain>
    </source>
</reference>
<dbReference type="SMART" id="SM00530">
    <property type="entry name" value="HTH_XRE"/>
    <property type="match status" value="1"/>
</dbReference>